<gene>
    <name evidence="5" type="ORF">ACFPQ6_17565</name>
</gene>
<evidence type="ECO:0000256" key="2">
    <source>
        <dbReference type="ARBA" id="ARBA00030602"/>
    </source>
</evidence>
<dbReference type="InterPro" id="IPR045038">
    <property type="entry name" value="AIG2-like"/>
</dbReference>
<protein>
    <recommendedName>
        <fullName evidence="2">Putative gamma-glutamylcyclotransferase</fullName>
    </recommendedName>
</protein>
<evidence type="ECO:0000256" key="3">
    <source>
        <dbReference type="SAM" id="MobiDB-lite"/>
    </source>
</evidence>
<proteinExistence type="predicted"/>
<evidence type="ECO:0000259" key="4">
    <source>
        <dbReference type="Pfam" id="PF06094"/>
    </source>
</evidence>
<dbReference type="RefSeq" id="WP_380051827.1">
    <property type="nucleotide sequence ID" value="NZ_JBHSOH010000040.1"/>
</dbReference>
<keyword evidence="1 5" id="KW-0808">Transferase</keyword>
<feature type="compositionally biased region" description="Basic and acidic residues" evidence="3">
    <location>
        <begin position="142"/>
        <end position="154"/>
    </location>
</feature>
<dbReference type="InterPro" id="IPR036568">
    <property type="entry name" value="GGCT-like_sf"/>
</dbReference>
<name>A0ABW1DQ27_9DEIO</name>
<feature type="region of interest" description="Disordered" evidence="3">
    <location>
        <begin position="132"/>
        <end position="154"/>
    </location>
</feature>
<organism evidence="5 6">
    <name type="scientific">Deinococcus petrolearius</name>
    <dbReference type="NCBI Taxonomy" id="1751295"/>
    <lineage>
        <taxon>Bacteria</taxon>
        <taxon>Thermotogati</taxon>
        <taxon>Deinococcota</taxon>
        <taxon>Deinococci</taxon>
        <taxon>Deinococcales</taxon>
        <taxon>Deinococcaceae</taxon>
        <taxon>Deinococcus</taxon>
    </lineage>
</organism>
<dbReference type="Pfam" id="PF06094">
    <property type="entry name" value="GGACT"/>
    <property type="match status" value="1"/>
</dbReference>
<dbReference type="EMBL" id="JBHSOH010000040">
    <property type="protein sequence ID" value="MFC5850113.1"/>
    <property type="molecule type" value="Genomic_DNA"/>
</dbReference>
<dbReference type="InterPro" id="IPR013024">
    <property type="entry name" value="GGCT-like"/>
</dbReference>
<accession>A0ABW1DQ27</accession>
<comment type="caution">
    <text evidence="5">The sequence shown here is derived from an EMBL/GenBank/DDBJ whole genome shotgun (WGS) entry which is preliminary data.</text>
</comment>
<keyword evidence="6" id="KW-1185">Reference proteome</keyword>
<feature type="domain" description="Gamma-glutamylcyclotransferase AIG2-like" evidence="4">
    <location>
        <begin position="13"/>
        <end position="141"/>
    </location>
</feature>
<keyword evidence="5" id="KW-0012">Acyltransferase</keyword>
<reference evidence="6" key="1">
    <citation type="journal article" date="2019" name="Int. J. Syst. Evol. Microbiol.">
        <title>The Global Catalogue of Microorganisms (GCM) 10K type strain sequencing project: providing services to taxonomists for standard genome sequencing and annotation.</title>
        <authorList>
            <consortium name="The Broad Institute Genomics Platform"/>
            <consortium name="The Broad Institute Genome Sequencing Center for Infectious Disease"/>
            <person name="Wu L."/>
            <person name="Ma J."/>
        </authorList>
    </citation>
    <scope>NUCLEOTIDE SEQUENCE [LARGE SCALE GENOMIC DNA]</scope>
    <source>
        <strain evidence="6">CGMCC 1.15053</strain>
    </source>
</reference>
<dbReference type="Gene3D" id="3.10.490.10">
    <property type="entry name" value="Gamma-glutamyl cyclotransferase-like"/>
    <property type="match status" value="1"/>
</dbReference>
<dbReference type="SUPFAM" id="SSF110857">
    <property type="entry name" value="Gamma-glutamyl cyclotransferase-like"/>
    <property type="match status" value="1"/>
</dbReference>
<dbReference type="CDD" id="cd06661">
    <property type="entry name" value="GGCT_like"/>
    <property type="match status" value="1"/>
</dbReference>
<evidence type="ECO:0000256" key="1">
    <source>
        <dbReference type="ARBA" id="ARBA00022679"/>
    </source>
</evidence>
<sequence>MSASTEPAHPTTVFVYGTLMPGERNAGVAGPPGSFVTRAAALPGHRLLHLDPERYPAAVPGEAGELVRGHALTYTPTAWVAALPLLDDLEGVHETPPLYRRVAVRLHLDAGGELDAWVYLYAQTRRLRQPGAVPVPGGDWRAVPDRDRPRPGDR</sequence>
<dbReference type="InterPro" id="IPR009288">
    <property type="entry name" value="AIG2-like_dom"/>
</dbReference>
<dbReference type="PANTHER" id="PTHR31544:SF2">
    <property type="entry name" value="AIG2-LIKE PROTEIN D"/>
    <property type="match status" value="1"/>
</dbReference>
<dbReference type="Proteomes" id="UP001595979">
    <property type="component" value="Unassembled WGS sequence"/>
</dbReference>
<evidence type="ECO:0000313" key="5">
    <source>
        <dbReference type="EMBL" id="MFC5850113.1"/>
    </source>
</evidence>
<dbReference type="GO" id="GO:0016746">
    <property type="term" value="F:acyltransferase activity"/>
    <property type="evidence" value="ECO:0007669"/>
    <property type="project" value="UniProtKB-KW"/>
</dbReference>
<evidence type="ECO:0000313" key="6">
    <source>
        <dbReference type="Proteomes" id="UP001595979"/>
    </source>
</evidence>
<dbReference type="PANTHER" id="PTHR31544">
    <property type="entry name" value="AIG2-LIKE PROTEIN D"/>
    <property type="match status" value="1"/>
</dbReference>